<organism evidence="4 5">
    <name type="scientific">Kyrpidia tusciae (strain DSM 2912 / NBRC 15312 / T2)</name>
    <name type="common">Bacillus tusciae</name>
    <dbReference type="NCBI Taxonomy" id="562970"/>
    <lineage>
        <taxon>Bacteria</taxon>
        <taxon>Bacillati</taxon>
        <taxon>Bacillota</taxon>
        <taxon>Bacilli</taxon>
        <taxon>Bacillales</taxon>
        <taxon>Alicyclobacillaceae</taxon>
        <taxon>Kyrpidia</taxon>
    </lineage>
</organism>
<dbReference type="AlphaFoldDB" id="D5WUD1"/>
<dbReference type="InterPro" id="IPR001647">
    <property type="entry name" value="HTH_TetR"/>
</dbReference>
<dbReference type="KEGG" id="bts:Btus_2734"/>
<proteinExistence type="predicted"/>
<feature type="DNA-binding region" description="H-T-H motif" evidence="2">
    <location>
        <begin position="49"/>
        <end position="68"/>
    </location>
</feature>
<gene>
    <name evidence="4" type="ordered locus">Btus_2734</name>
</gene>
<evidence type="ECO:0000259" key="3">
    <source>
        <dbReference type="PROSITE" id="PS50977"/>
    </source>
</evidence>
<dbReference type="RefSeq" id="WP_013076666.1">
    <property type="nucleotide sequence ID" value="NC_014098.1"/>
</dbReference>
<dbReference type="GO" id="GO:0000976">
    <property type="term" value="F:transcription cis-regulatory region binding"/>
    <property type="evidence" value="ECO:0007669"/>
    <property type="project" value="TreeGrafter"/>
</dbReference>
<dbReference type="InterPro" id="IPR050109">
    <property type="entry name" value="HTH-type_TetR-like_transc_reg"/>
</dbReference>
<evidence type="ECO:0000256" key="2">
    <source>
        <dbReference type="PROSITE-ProRule" id="PRU00335"/>
    </source>
</evidence>
<dbReference type="OrthoDB" id="277085at2"/>
<accession>D5WUD1</accession>
<dbReference type="EMBL" id="CP002017">
    <property type="protein sequence ID" value="ADG07383.1"/>
    <property type="molecule type" value="Genomic_DNA"/>
</dbReference>
<dbReference type="Proteomes" id="UP000002368">
    <property type="component" value="Chromosome"/>
</dbReference>
<dbReference type="STRING" id="562970.Btus_2734"/>
<dbReference type="PRINTS" id="PR00455">
    <property type="entry name" value="HTHTETR"/>
</dbReference>
<sequence length="215" mass="24916">MRKSRRPDVLYFRCKCKLTVRCSPLADKMEQILKAARNVFIEKGYEKGTTMEIAKAAGVAELTLFRKFGSKRNLFLAAFKPYIERRFIPDILETAEECESPIFFRRLLQNRLMFISHHTPVLRMLIAESLLHRLPPEIDLPKLIIKEVGRAVEWHFNARGIKTSAEPAMRLLYGIFLGHIVQPTDPPFHVLSPEEQETLVERYTAAILTLIRRTP</sequence>
<evidence type="ECO:0000313" key="4">
    <source>
        <dbReference type="EMBL" id="ADG07383.1"/>
    </source>
</evidence>
<keyword evidence="1 2" id="KW-0238">DNA-binding</keyword>
<reference evidence="4 5" key="1">
    <citation type="journal article" date="2011" name="Stand. Genomic Sci.">
        <title>Complete genome sequence of the thermophilic, hydrogen-oxidizing Bacillus tusciae type strain (T2) and reclassification in the new genus, Kyrpidia gen. nov. as Kyrpidia tusciae comb. nov. and emendation of the family Alicyclobacillaceae da Costa and Rainey, 2010.</title>
        <authorList>
            <person name="Klenk H.P."/>
            <person name="Lapidus A."/>
            <person name="Chertkov O."/>
            <person name="Copeland A."/>
            <person name="Del Rio T.G."/>
            <person name="Nolan M."/>
            <person name="Lucas S."/>
            <person name="Chen F."/>
            <person name="Tice H."/>
            <person name="Cheng J.F."/>
            <person name="Han C."/>
            <person name="Bruce D."/>
            <person name="Goodwin L."/>
            <person name="Pitluck S."/>
            <person name="Pati A."/>
            <person name="Ivanova N."/>
            <person name="Mavromatis K."/>
            <person name="Daum C."/>
            <person name="Chen A."/>
            <person name="Palaniappan K."/>
            <person name="Chang Y.J."/>
            <person name="Land M."/>
            <person name="Hauser L."/>
            <person name="Jeffries C.D."/>
            <person name="Detter J.C."/>
            <person name="Rohde M."/>
            <person name="Abt B."/>
            <person name="Pukall R."/>
            <person name="Goker M."/>
            <person name="Bristow J."/>
            <person name="Markowitz V."/>
            <person name="Hugenholtz P."/>
            <person name="Eisen J.A."/>
        </authorList>
    </citation>
    <scope>NUCLEOTIDE SEQUENCE [LARGE SCALE GENOMIC DNA]</scope>
    <source>
        <strain evidence="4 5">DSM 2912</strain>
    </source>
</reference>
<evidence type="ECO:0000313" key="5">
    <source>
        <dbReference type="Proteomes" id="UP000002368"/>
    </source>
</evidence>
<dbReference type="eggNOG" id="COG1309">
    <property type="taxonomic scope" value="Bacteria"/>
</dbReference>
<dbReference type="PANTHER" id="PTHR30055">
    <property type="entry name" value="HTH-TYPE TRANSCRIPTIONAL REGULATOR RUTR"/>
    <property type="match status" value="1"/>
</dbReference>
<keyword evidence="5" id="KW-1185">Reference proteome</keyword>
<dbReference type="PANTHER" id="PTHR30055:SF226">
    <property type="entry name" value="HTH-TYPE TRANSCRIPTIONAL REGULATOR PKSA"/>
    <property type="match status" value="1"/>
</dbReference>
<dbReference type="PROSITE" id="PS50977">
    <property type="entry name" value="HTH_TETR_2"/>
    <property type="match status" value="1"/>
</dbReference>
<feature type="domain" description="HTH tetR-type" evidence="3">
    <location>
        <begin position="26"/>
        <end position="86"/>
    </location>
</feature>
<dbReference type="Gene3D" id="1.10.357.10">
    <property type="entry name" value="Tetracycline Repressor, domain 2"/>
    <property type="match status" value="1"/>
</dbReference>
<evidence type="ECO:0000256" key="1">
    <source>
        <dbReference type="ARBA" id="ARBA00023125"/>
    </source>
</evidence>
<dbReference type="Pfam" id="PF00440">
    <property type="entry name" value="TetR_N"/>
    <property type="match status" value="1"/>
</dbReference>
<name>D5WUD1_KYRT2</name>
<protein>
    <submittedName>
        <fullName evidence="4">Transcriptional regulator, TetR family</fullName>
    </submittedName>
</protein>
<dbReference type="InterPro" id="IPR009057">
    <property type="entry name" value="Homeodomain-like_sf"/>
</dbReference>
<dbReference type="GO" id="GO:0003700">
    <property type="term" value="F:DNA-binding transcription factor activity"/>
    <property type="evidence" value="ECO:0007669"/>
    <property type="project" value="TreeGrafter"/>
</dbReference>
<dbReference type="HOGENOM" id="CLU_1281817_0_0_9"/>
<dbReference type="SUPFAM" id="SSF46689">
    <property type="entry name" value="Homeodomain-like"/>
    <property type="match status" value="1"/>
</dbReference>